<reference evidence="6 7" key="1">
    <citation type="journal article" date="2016" name="C (Basel)">
        <title>Selective Growth of and Electricity Production by Marine Exoelectrogenic Bacteria in Self-Aggregated Hydrogel of Microbially Reduced Graphene Oxide.</title>
        <authorList>
            <person name="Yoshida N."/>
            <person name="Goto Y."/>
            <person name="Miyata Y."/>
        </authorList>
    </citation>
    <scope>NUCLEOTIDE SEQUENCE [LARGE SCALE GENOMIC DNA]</scope>
    <source>
        <strain evidence="6 7">NIT-T3</strain>
    </source>
</reference>
<protein>
    <submittedName>
        <fullName evidence="6">Carbamoyl phosphate synthase</fullName>
    </submittedName>
</protein>
<reference evidence="6 7" key="2">
    <citation type="journal article" date="2021" name="Int. J. Syst. Evol. Microbiol.">
        <title>Isolation and Polyphasic Characterization of Desulfuromonas versatilis sp. Nov., an Electrogenic Bacteria Capable of Versatile Metabolism Isolated from a Graphene Oxide-Reducing Enrichment Culture.</title>
        <authorList>
            <person name="Xie L."/>
            <person name="Yoshida N."/>
            <person name="Ishii S."/>
            <person name="Meng L."/>
        </authorList>
    </citation>
    <scope>NUCLEOTIDE SEQUENCE [LARGE SCALE GENOMIC DNA]</scope>
    <source>
        <strain evidence="6 7">NIT-T3</strain>
    </source>
</reference>
<keyword evidence="3 4" id="KW-0067">ATP-binding</keyword>
<dbReference type="PROSITE" id="PS50975">
    <property type="entry name" value="ATP_GRASP"/>
    <property type="match status" value="1"/>
</dbReference>
<dbReference type="EMBL" id="AP024355">
    <property type="protein sequence ID" value="BCR05811.1"/>
    <property type="molecule type" value="Genomic_DNA"/>
</dbReference>
<dbReference type="Gene3D" id="3.30.470.20">
    <property type="entry name" value="ATP-grasp fold, B domain"/>
    <property type="match status" value="1"/>
</dbReference>
<evidence type="ECO:0000256" key="2">
    <source>
        <dbReference type="ARBA" id="ARBA00022741"/>
    </source>
</evidence>
<keyword evidence="1" id="KW-0436">Ligase</keyword>
<evidence type="ECO:0000313" key="6">
    <source>
        <dbReference type="EMBL" id="BCR05811.1"/>
    </source>
</evidence>
<dbReference type="SUPFAM" id="SSF56059">
    <property type="entry name" value="Glutathione synthetase ATP-binding domain-like"/>
    <property type="match status" value="1"/>
</dbReference>
<evidence type="ECO:0000256" key="3">
    <source>
        <dbReference type="ARBA" id="ARBA00022840"/>
    </source>
</evidence>
<keyword evidence="2 4" id="KW-0547">Nucleotide-binding</keyword>
<name>A0ABM8HYX6_9BACT</name>
<evidence type="ECO:0000256" key="4">
    <source>
        <dbReference type="PROSITE-ProRule" id="PRU00409"/>
    </source>
</evidence>
<sequence length="347" mass="38850">MESLNVLVTGAGALVGQGVLRSLRMASRPLRLVTADPDHRAAGHWLGHCAYTIPMATDPAFLPRVEEIIQRERISILFIGTDVELILLSRERENLERKFGVRIAVSPLRVIQIADDKWLTAKFFEEEGFPFVRSALSDDRQGIQRLIDTVGFPILVKPRIGARSVGVQIAKDRETLEDMCLSRSDLVAQELLSENQGEFTSGCLVAKGRCRAVVVLKRDLKDGNTYRAYADTTGRFDRRIAAMAERLGVEGPANFQFRIRDGEPVVFEINARFSGTTPLRCFFGFNEVEAWLNHLADGAPIPEAQIRNGVVFRTWSDIFVAPEQLEELQNSGRLETPTCRSHPFVND</sequence>
<evidence type="ECO:0000259" key="5">
    <source>
        <dbReference type="PROSITE" id="PS50975"/>
    </source>
</evidence>
<dbReference type="Pfam" id="PF15632">
    <property type="entry name" value="ATPgrasp_Ter"/>
    <property type="match status" value="1"/>
</dbReference>
<gene>
    <name evidence="6" type="ORF">DESUT3_28800</name>
</gene>
<dbReference type="PANTHER" id="PTHR43585">
    <property type="entry name" value="FUMIPYRROLE BIOSYNTHESIS PROTEIN C"/>
    <property type="match status" value="1"/>
</dbReference>
<evidence type="ECO:0000313" key="7">
    <source>
        <dbReference type="Proteomes" id="UP001319827"/>
    </source>
</evidence>
<dbReference type="Gene3D" id="3.40.50.20">
    <property type="match status" value="1"/>
</dbReference>
<proteinExistence type="predicted"/>
<dbReference type="Proteomes" id="UP001319827">
    <property type="component" value="Chromosome"/>
</dbReference>
<evidence type="ECO:0000256" key="1">
    <source>
        <dbReference type="ARBA" id="ARBA00022598"/>
    </source>
</evidence>
<feature type="domain" description="ATP-grasp" evidence="5">
    <location>
        <begin position="121"/>
        <end position="296"/>
    </location>
</feature>
<dbReference type="NCBIfam" id="NF009402">
    <property type="entry name" value="PRK12767.1-1"/>
    <property type="match status" value="1"/>
</dbReference>
<accession>A0ABM8HYX6</accession>
<dbReference type="InterPro" id="IPR013815">
    <property type="entry name" value="ATP_grasp_subdomain_1"/>
</dbReference>
<dbReference type="InterPro" id="IPR011761">
    <property type="entry name" value="ATP-grasp"/>
</dbReference>
<keyword evidence="7" id="KW-1185">Reference proteome</keyword>
<dbReference type="InterPro" id="IPR052032">
    <property type="entry name" value="ATP-dep_AA_Ligase"/>
</dbReference>
<dbReference type="RefSeq" id="WP_221249211.1">
    <property type="nucleotide sequence ID" value="NZ_AP024355.1"/>
</dbReference>
<dbReference type="Gene3D" id="3.30.1490.20">
    <property type="entry name" value="ATP-grasp fold, A domain"/>
    <property type="match status" value="1"/>
</dbReference>
<organism evidence="6 7">
    <name type="scientific">Desulfuromonas versatilis</name>
    <dbReference type="NCBI Taxonomy" id="2802975"/>
    <lineage>
        <taxon>Bacteria</taxon>
        <taxon>Pseudomonadati</taxon>
        <taxon>Thermodesulfobacteriota</taxon>
        <taxon>Desulfuromonadia</taxon>
        <taxon>Desulfuromonadales</taxon>
        <taxon>Desulfuromonadaceae</taxon>
        <taxon>Desulfuromonas</taxon>
    </lineage>
</organism>
<dbReference type="PANTHER" id="PTHR43585:SF2">
    <property type="entry name" value="ATP-GRASP ENZYME FSQD"/>
    <property type="match status" value="1"/>
</dbReference>